<dbReference type="OrthoDB" id="1896086at2759"/>
<reference evidence="1" key="1">
    <citation type="submission" date="2021-03" db="EMBL/GenBank/DDBJ databases">
        <authorList>
            <person name="Tagirdzhanova G."/>
        </authorList>
    </citation>
    <scope>NUCLEOTIDE SEQUENCE</scope>
</reference>
<dbReference type="EMBL" id="CAJPDS010000007">
    <property type="protein sequence ID" value="CAF9909285.1"/>
    <property type="molecule type" value="Genomic_DNA"/>
</dbReference>
<sequence length="208" mass="23076">MASPLLSRSDLVATGSALDIAMPTSVAATNFSMPFSMTQAREEKEPARLPSSLTDNMYCEPTPSKCAQESGRECQNEWYWDVHKSWVNESAKAFCEQVAKDLNGIDNSVGKHFHYFQHDKIVTNTDSTYATFWIGIEDAKVCKSNNIDRYPYTPVDGHDCLGVIYGAWRQCDNKGQGGAVEAGCIRFSIKPAKPGPKDLEIWIKSPPT</sequence>
<protein>
    <submittedName>
        <fullName evidence="1">Uncharacterized protein</fullName>
    </submittedName>
</protein>
<organism evidence="1 2">
    <name type="scientific">Heterodermia speciosa</name>
    <dbReference type="NCBI Taxonomy" id="116794"/>
    <lineage>
        <taxon>Eukaryota</taxon>
        <taxon>Fungi</taxon>
        <taxon>Dikarya</taxon>
        <taxon>Ascomycota</taxon>
        <taxon>Pezizomycotina</taxon>
        <taxon>Lecanoromycetes</taxon>
        <taxon>OSLEUM clade</taxon>
        <taxon>Lecanoromycetidae</taxon>
        <taxon>Caliciales</taxon>
        <taxon>Physciaceae</taxon>
        <taxon>Heterodermia</taxon>
    </lineage>
</organism>
<dbReference type="AlphaFoldDB" id="A0A8H3EPD5"/>
<comment type="caution">
    <text evidence="1">The sequence shown here is derived from an EMBL/GenBank/DDBJ whole genome shotgun (WGS) entry which is preliminary data.</text>
</comment>
<name>A0A8H3EPD5_9LECA</name>
<keyword evidence="2" id="KW-1185">Reference proteome</keyword>
<dbReference type="Proteomes" id="UP000664521">
    <property type="component" value="Unassembled WGS sequence"/>
</dbReference>
<proteinExistence type="predicted"/>
<evidence type="ECO:0000313" key="2">
    <source>
        <dbReference type="Proteomes" id="UP000664521"/>
    </source>
</evidence>
<evidence type="ECO:0000313" key="1">
    <source>
        <dbReference type="EMBL" id="CAF9909285.1"/>
    </source>
</evidence>
<gene>
    <name evidence="1" type="ORF">HETSPECPRED_008915</name>
</gene>
<accession>A0A8H3EPD5</accession>